<reference evidence="1" key="1">
    <citation type="submission" date="2017-06" db="EMBL/GenBank/DDBJ databases">
        <title>Novel phages from South African skin metaviromes.</title>
        <authorList>
            <person name="van Zyl L.J."/>
            <person name="Abrahams Y."/>
            <person name="Stander E.A."/>
            <person name="Kirby B.M."/>
            <person name="Clavaud C."/>
            <person name="Farcet C."/>
            <person name="Breton L."/>
            <person name="Trindade M.I."/>
        </authorList>
    </citation>
    <scope>NUCLEOTIDE SEQUENCE</scope>
</reference>
<name>A0A2H4JH03_9CAUD</name>
<organism evidence="1">
    <name type="scientific">uncultured Caudovirales phage</name>
    <dbReference type="NCBI Taxonomy" id="2100421"/>
    <lineage>
        <taxon>Viruses</taxon>
        <taxon>Duplodnaviria</taxon>
        <taxon>Heunggongvirae</taxon>
        <taxon>Uroviricota</taxon>
        <taxon>Caudoviricetes</taxon>
        <taxon>Peduoviridae</taxon>
        <taxon>Maltschvirus</taxon>
        <taxon>Maltschvirus maltsch</taxon>
    </lineage>
</organism>
<accession>A0A2H4JH03</accession>
<evidence type="ECO:0000313" key="1">
    <source>
        <dbReference type="EMBL" id="ASN72546.1"/>
    </source>
</evidence>
<sequence>MSIGSDRMRKRNKRATRVYINGSRIALRDVAEIYNVPLTTLRARYNRGLRGPELIYGKGVYEYRD</sequence>
<proteinExistence type="predicted"/>
<dbReference type="EMBL" id="MF417958">
    <property type="protein sequence ID" value="ASN72546.1"/>
    <property type="molecule type" value="Genomic_DNA"/>
</dbReference>
<evidence type="ECO:0008006" key="2">
    <source>
        <dbReference type="Google" id="ProtNLM"/>
    </source>
</evidence>
<gene>
    <name evidence="1" type="ORF">7F13_7</name>
</gene>
<protein>
    <recommendedName>
        <fullName evidence="2">HTH psq-type domain-containing protein</fullName>
    </recommendedName>
</protein>